<name>A0A1I7XAV2_HETBA</name>
<feature type="region of interest" description="Disordered" evidence="1">
    <location>
        <begin position="174"/>
        <end position="199"/>
    </location>
</feature>
<evidence type="ECO:0000313" key="4">
    <source>
        <dbReference type="WBParaSite" id="Hba_14489"/>
    </source>
</evidence>
<sequence length="254" mass="28460">MSDSQSTSSSSASVTESEDLGVIPETVISGNNVESNKASSNIVFTLVDNAINIVCHRYDIERPQVCLGIILLSLLFIVSFFISFAWKYYSPIILNFSIKEEQERARRLIEKERKSILMLNEKPSKPSFEPVSEGDVLKRLRSFLPQLAAANHQLSSGNVNQIDMDVKKVALDLDESDTSSSSEVESTDEEQESEEESRTNIEFDLSVFRAKDCVETSSFDVQVVDKIPEGFEEIDQECTDVTNENGKKVIIEEI</sequence>
<organism evidence="3 4">
    <name type="scientific">Heterorhabditis bacteriophora</name>
    <name type="common">Entomopathogenic nematode worm</name>
    <dbReference type="NCBI Taxonomy" id="37862"/>
    <lineage>
        <taxon>Eukaryota</taxon>
        <taxon>Metazoa</taxon>
        <taxon>Ecdysozoa</taxon>
        <taxon>Nematoda</taxon>
        <taxon>Chromadorea</taxon>
        <taxon>Rhabditida</taxon>
        <taxon>Rhabditina</taxon>
        <taxon>Rhabditomorpha</taxon>
        <taxon>Strongyloidea</taxon>
        <taxon>Heterorhabditidae</taxon>
        <taxon>Heterorhabditis</taxon>
    </lineage>
</organism>
<feature type="compositionally biased region" description="Acidic residues" evidence="1">
    <location>
        <begin position="185"/>
        <end position="195"/>
    </location>
</feature>
<keyword evidence="2" id="KW-0812">Transmembrane</keyword>
<reference evidence="4" key="1">
    <citation type="submission" date="2016-11" db="UniProtKB">
        <authorList>
            <consortium name="WormBaseParasite"/>
        </authorList>
    </citation>
    <scope>IDENTIFICATION</scope>
</reference>
<protein>
    <submittedName>
        <fullName evidence="4">Uncharacterized protein</fullName>
    </submittedName>
</protein>
<keyword evidence="2" id="KW-1133">Transmembrane helix</keyword>
<keyword evidence="3" id="KW-1185">Reference proteome</keyword>
<dbReference type="Proteomes" id="UP000095283">
    <property type="component" value="Unplaced"/>
</dbReference>
<proteinExistence type="predicted"/>
<keyword evidence="2" id="KW-0472">Membrane</keyword>
<dbReference type="WBParaSite" id="Hba_14489">
    <property type="protein sequence ID" value="Hba_14489"/>
    <property type="gene ID" value="Hba_14489"/>
</dbReference>
<accession>A0A1I7XAV2</accession>
<feature type="transmembrane region" description="Helical" evidence="2">
    <location>
        <begin position="65"/>
        <end position="89"/>
    </location>
</feature>
<evidence type="ECO:0000313" key="3">
    <source>
        <dbReference type="Proteomes" id="UP000095283"/>
    </source>
</evidence>
<evidence type="ECO:0000256" key="2">
    <source>
        <dbReference type="SAM" id="Phobius"/>
    </source>
</evidence>
<evidence type="ECO:0000256" key="1">
    <source>
        <dbReference type="SAM" id="MobiDB-lite"/>
    </source>
</evidence>
<dbReference type="AlphaFoldDB" id="A0A1I7XAV2"/>